<dbReference type="InterPro" id="IPR035906">
    <property type="entry name" value="MetI-like_sf"/>
</dbReference>
<keyword evidence="2" id="KW-0813">Transport</keyword>
<dbReference type="AlphaFoldDB" id="X0S1N7"/>
<comment type="caution">
    <text evidence="9">The sequence shown here is derived from an EMBL/GenBank/DDBJ whole genome shotgun (WGS) entry which is preliminary data.</text>
</comment>
<accession>X0S1N7</accession>
<feature type="domain" description="ABC transmembrane type-1" evidence="8">
    <location>
        <begin position="95"/>
        <end position="284"/>
    </location>
</feature>
<dbReference type="Pfam" id="PF00528">
    <property type="entry name" value="BPD_transp_1"/>
    <property type="match status" value="1"/>
</dbReference>
<keyword evidence="6 7" id="KW-0472">Membrane</keyword>
<proteinExistence type="predicted"/>
<reference evidence="9" key="1">
    <citation type="journal article" date="2014" name="Front. Microbiol.">
        <title>High frequency of phylogenetically diverse reductive dehalogenase-homologous genes in deep subseafloor sedimentary metagenomes.</title>
        <authorList>
            <person name="Kawai M."/>
            <person name="Futagami T."/>
            <person name="Toyoda A."/>
            <person name="Takaki Y."/>
            <person name="Nishi S."/>
            <person name="Hori S."/>
            <person name="Arai W."/>
            <person name="Tsubouchi T."/>
            <person name="Morono Y."/>
            <person name="Uchiyama I."/>
            <person name="Ito T."/>
            <person name="Fujiyama A."/>
            <person name="Inagaki F."/>
            <person name="Takami H."/>
        </authorList>
    </citation>
    <scope>NUCLEOTIDE SEQUENCE</scope>
    <source>
        <strain evidence="9">Expedition CK06-06</strain>
    </source>
</reference>
<comment type="subcellular location">
    <subcellularLocation>
        <location evidence="1">Cell membrane</location>
        <topology evidence="1">Multi-pass membrane protein</topology>
    </subcellularLocation>
</comment>
<name>X0S1N7_9ZZZZ</name>
<dbReference type="GO" id="GO:0055085">
    <property type="term" value="P:transmembrane transport"/>
    <property type="evidence" value="ECO:0007669"/>
    <property type="project" value="InterPro"/>
</dbReference>
<evidence type="ECO:0000256" key="2">
    <source>
        <dbReference type="ARBA" id="ARBA00022448"/>
    </source>
</evidence>
<dbReference type="SUPFAM" id="SSF161098">
    <property type="entry name" value="MetI-like"/>
    <property type="match status" value="1"/>
</dbReference>
<dbReference type="PROSITE" id="PS50928">
    <property type="entry name" value="ABC_TM1"/>
    <property type="match status" value="1"/>
</dbReference>
<gene>
    <name evidence="9" type="ORF">S01H1_10868</name>
</gene>
<evidence type="ECO:0000256" key="4">
    <source>
        <dbReference type="ARBA" id="ARBA00022692"/>
    </source>
</evidence>
<keyword evidence="4 7" id="KW-0812">Transmembrane</keyword>
<organism evidence="9">
    <name type="scientific">marine sediment metagenome</name>
    <dbReference type="NCBI Taxonomy" id="412755"/>
    <lineage>
        <taxon>unclassified sequences</taxon>
        <taxon>metagenomes</taxon>
        <taxon>ecological metagenomes</taxon>
    </lineage>
</organism>
<dbReference type="InterPro" id="IPR050366">
    <property type="entry name" value="BP-dependent_transpt_permease"/>
</dbReference>
<dbReference type="EMBL" id="BARS01005541">
    <property type="protein sequence ID" value="GAF74968.1"/>
    <property type="molecule type" value="Genomic_DNA"/>
</dbReference>
<sequence length="302" mass="33285">RENLQNWITSWNKRHSSEISDFKETVYLIKRSPLTMVGLSIILILIIMTIFAPYIASHDPVIMHLDNRLAPPSKAHLLGTDELGRDILSRIIYGAGIALKIVLIVLAIDLPLGILLGLTAGYFGGWIDEIIMRLADIFMAFPRLILAMAIGTALGPNLRNTMIAIALTMWPVYARLARGETLSIKERTFIEAEKALGTSNLKILVFNILPLCLSTLIVRATLDMGNIIRIAAGMSFLGLGAQPPTPDWGLMVSTGRKFLITQWWVPTFPGFAILLAVFGFNLLGDGIRDISDPHLRRGGSDD</sequence>
<evidence type="ECO:0000259" key="8">
    <source>
        <dbReference type="PROSITE" id="PS50928"/>
    </source>
</evidence>
<feature type="transmembrane region" description="Helical" evidence="7">
    <location>
        <begin position="227"/>
        <end position="243"/>
    </location>
</feature>
<dbReference type="GO" id="GO:0005886">
    <property type="term" value="C:plasma membrane"/>
    <property type="evidence" value="ECO:0007669"/>
    <property type="project" value="UniProtKB-SubCell"/>
</dbReference>
<dbReference type="PANTHER" id="PTHR43386">
    <property type="entry name" value="OLIGOPEPTIDE TRANSPORT SYSTEM PERMEASE PROTEIN APPC"/>
    <property type="match status" value="1"/>
</dbReference>
<protein>
    <recommendedName>
        <fullName evidence="8">ABC transmembrane type-1 domain-containing protein</fullName>
    </recommendedName>
</protein>
<dbReference type="InterPro" id="IPR000515">
    <property type="entry name" value="MetI-like"/>
</dbReference>
<evidence type="ECO:0000313" key="9">
    <source>
        <dbReference type="EMBL" id="GAF74968.1"/>
    </source>
</evidence>
<evidence type="ECO:0000256" key="3">
    <source>
        <dbReference type="ARBA" id="ARBA00022475"/>
    </source>
</evidence>
<dbReference type="CDD" id="cd06261">
    <property type="entry name" value="TM_PBP2"/>
    <property type="match status" value="1"/>
</dbReference>
<evidence type="ECO:0000256" key="5">
    <source>
        <dbReference type="ARBA" id="ARBA00022989"/>
    </source>
</evidence>
<feature type="transmembrane region" description="Helical" evidence="7">
    <location>
        <begin position="91"/>
        <end position="118"/>
    </location>
</feature>
<keyword evidence="5 7" id="KW-1133">Transmembrane helix</keyword>
<evidence type="ECO:0000256" key="7">
    <source>
        <dbReference type="SAM" id="Phobius"/>
    </source>
</evidence>
<keyword evidence="3" id="KW-1003">Cell membrane</keyword>
<dbReference type="PANTHER" id="PTHR43386:SF1">
    <property type="entry name" value="D,D-DIPEPTIDE TRANSPORT SYSTEM PERMEASE PROTEIN DDPC-RELATED"/>
    <property type="match status" value="1"/>
</dbReference>
<dbReference type="Gene3D" id="1.10.3720.10">
    <property type="entry name" value="MetI-like"/>
    <property type="match status" value="1"/>
</dbReference>
<evidence type="ECO:0000256" key="1">
    <source>
        <dbReference type="ARBA" id="ARBA00004651"/>
    </source>
</evidence>
<evidence type="ECO:0000256" key="6">
    <source>
        <dbReference type="ARBA" id="ARBA00023136"/>
    </source>
</evidence>
<feature type="transmembrane region" description="Helical" evidence="7">
    <location>
        <begin position="203"/>
        <end position="220"/>
    </location>
</feature>
<feature type="transmembrane region" description="Helical" evidence="7">
    <location>
        <begin position="263"/>
        <end position="283"/>
    </location>
</feature>
<feature type="non-terminal residue" evidence="9">
    <location>
        <position position="1"/>
    </location>
</feature>
<feature type="transmembrane region" description="Helical" evidence="7">
    <location>
        <begin position="34"/>
        <end position="56"/>
    </location>
</feature>
<dbReference type="Pfam" id="PF12911">
    <property type="entry name" value="OppC_N"/>
    <property type="match status" value="1"/>
</dbReference>
<dbReference type="InterPro" id="IPR025966">
    <property type="entry name" value="OppC_N"/>
</dbReference>